<comment type="similarity">
    <text evidence="2 3">Belongs to the small heat shock protein (HSP20) family.</text>
</comment>
<dbReference type="InterPro" id="IPR002068">
    <property type="entry name" value="A-crystallin/Hsp20_dom"/>
</dbReference>
<dbReference type="OrthoDB" id="1431247at2759"/>
<comment type="caution">
    <text evidence="5">The sequence shown here is derived from an EMBL/GenBank/DDBJ whole genome shotgun (WGS) entry which is preliminary data.</text>
</comment>
<dbReference type="Proteomes" id="UP000279307">
    <property type="component" value="Chromosome 1"/>
</dbReference>
<dbReference type="PANTHER" id="PTHR45640:SF13">
    <property type="entry name" value="HEAT SHOCK PROTEIN 22-RELATED"/>
    <property type="match status" value="1"/>
</dbReference>
<dbReference type="InterPro" id="IPR008978">
    <property type="entry name" value="HSP20-like_chaperone"/>
</dbReference>
<evidence type="ECO:0000256" key="1">
    <source>
        <dbReference type="ARBA" id="ARBA00023016"/>
    </source>
</evidence>
<dbReference type="InterPro" id="IPR001436">
    <property type="entry name" value="Alpha-crystallin/sHSP_animal"/>
</dbReference>
<evidence type="ECO:0000313" key="6">
    <source>
        <dbReference type="Proteomes" id="UP000279307"/>
    </source>
</evidence>
<accession>A0A3L8E3X6</accession>
<gene>
    <name evidence="5" type="ORF">DMN91_001158</name>
</gene>
<keyword evidence="1" id="KW-0346">Stress response</keyword>
<protein>
    <recommendedName>
        <fullName evidence="4">SHSP domain-containing protein</fullName>
    </recommendedName>
</protein>
<dbReference type="Gene3D" id="2.60.40.790">
    <property type="match status" value="1"/>
</dbReference>
<dbReference type="SUPFAM" id="SSF49764">
    <property type="entry name" value="HSP20-like chaperones"/>
    <property type="match status" value="1"/>
</dbReference>
<sequence>MDQRENREEMSRLQLLFTNRQENLERTYYDLLNLLNRDFGRGLQSELLALSSLNRQRDHAMEPRNLLQQRENKISSAPPVNKDDFQVVLDVQHFEPQEIEVKVVDDCLVVTAKHEEKRDEHGWVSRQFVRRYQLPEDSNVEQLTVRLSSDGLLTIVAPKNRPEKEERE</sequence>
<dbReference type="GO" id="GO:0042026">
    <property type="term" value="P:protein refolding"/>
    <property type="evidence" value="ECO:0007669"/>
    <property type="project" value="TreeGrafter"/>
</dbReference>
<dbReference type="PROSITE" id="PS01031">
    <property type="entry name" value="SHSP"/>
    <property type="match status" value="1"/>
</dbReference>
<dbReference type="GO" id="GO:0009408">
    <property type="term" value="P:response to heat"/>
    <property type="evidence" value="ECO:0007669"/>
    <property type="project" value="TreeGrafter"/>
</dbReference>
<dbReference type="EMBL" id="QOIP01000001">
    <property type="protein sequence ID" value="RLU27357.1"/>
    <property type="molecule type" value="Genomic_DNA"/>
</dbReference>
<evidence type="ECO:0000259" key="4">
    <source>
        <dbReference type="PROSITE" id="PS01031"/>
    </source>
</evidence>
<organism evidence="5 6">
    <name type="scientific">Ooceraea biroi</name>
    <name type="common">Clonal raider ant</name>
    <name type="synonym">Cerapachys biroi</name>
    <dbReference type="NCBI Taxonomy" id="2015173"/>
    <lineage>
        <taxon>Eukaryota</taxon>
        <taxon>Metazoa</taxon>
        <taxon>Ecdysozoa</taxon>
        <taxon>Arthropoda</taxon>
        <taxon>Hexapoda</taxon>
        <taxon>Insecta</taxon>
        <taxon>Pterygota</taxon>
        <taxon>Neoptera</taxon>
        <taxon>Endopterygota</taxon>
        <taxon>Hymenoptera</taxon>
        <taxon>Apocrita</taxon>
        <taxon>Aculeata</taxon>
        <taxon>Formicoidea</taxon>
        <taxon>Formicidae</taxon>
        <taxon>Dorylinae</taxon>
        <taxon>Ooceraea</taxon>
    </lineage>
</organism>
<dbReference type="AlphaFoldDB" id="A0A3L8E3X6"/>
<name>A0A3L8E3X6_OOCBI</name>
<evidence type="ECO:0000313" key="5">
    <source>
        <dbReference type="EMBL" id="RLU27357.1"/>
    </source>
</evidence>
<evidence type="ECO:0000256" key="3">
    <source>
        <dbReference type="RuleBase" id="RU003616"/>
    </source>
</evidence>
<dbReference type="CDD" id="cd06526">
    <property type="entry name" value="metazoan_ACD"/>
    <property type="match status" value="1"/>
</dbReference>
<dbReference type="PANTHER" id="PTHR45640">
    <property type="entry name" value="HEAT SHOCK PROTEIN HSP-12.2-RELATED"/>
    <property type="match status" value="1"/>
</dbReference>
<dbReference type="PRINTS" id="PR00299">
    <property type="entry name" value="ACRYSTALLIN"/>
</dbReference>
<proteinExistence type="inferred from homology"/>
<dbReference type="GO" id="GO:0051082">
    <property type="term" value="F:unfolded protein binding"/>
    <property type="evidence" value="ECO:0007669"/>
    <property type="project" value="TreeGrafter"/>
</dbReference>
<dbReference type="GO" id="GO:0005737">
    <property type="term" value="C:cytoplasm"/>
    <property type="evidence" value="ECO:0007669"/>
    <property type="project" value="TreeGrafter"/>
</dbReference>
<feature type="domain" description="SHSP" evidence="4">
    <location>
        <begin position="65"/>
        <end position="168"/>
    </location>
</feature>
<reference evidence="5 6" key="1">
    <citation type="journal article" date="2018" name="Genome Res.">
        <title>The genomic architecture and molecular evolution of ant odorant receptors.</title>
        <authorList>
            <person name="McKenzie S.K."/>
            <person name="Kronauer D.J.C."/>
        </authorList>
    </citation>
    <scope>NUCLEOTIDE SEQUENCE [LARGE SCALE GENOMIC DNA]</scope>
    <source>
        <strain evidence="5">Clonal line C1</strain>
    </source>
</reference>
<evidence type="ECO:0000256" key="2">
    <source>
        <dbReference type="PROSITE-ProRule" id="PRU00285"/>
    </source>
</evidence>
<dbReference type="Pfam" id="PF00011">
    <property type="entry name" value="HSP20"/>
    <property type="match status" value="1"/>
</dbReference>
<dbReference type="GO" id="GO:0005634">
    <property type="term" value="C:nucleus"/>
    <property type="evidence" value="ECO:0007669"/>
    <property type="project" value="TreeGrafter"/>
</dbReference>